<keyword evidence="12" id="KW-1185">Reference proteome</keyword>
<evidence type="ECO:0000256" key="1">
    <source>
        <dbReference type="ARBA" id="ARBA00022729"/>
    </source>
</evidence>
<evidence type="ECO:0000256" key="9">
    <source>
        <dbReference type="SAM" id="SignalP"/>
    </source>
</evidence>
<keyword evidence="5 6" id="KW-0424">Laminin EGF-like domain</keyword>
<evidence type="ECO:0000256" key="3">
    <source>
        <dbReference type="ARBA" id="ARBA00023157"/>
    </source>
</evidence>
<feature type="domain" description="Laminin EGF-like" evidence="10">
    <location>
        <begin position="241"/>
        <end position="287"/>
    </location>
</feature>
<sequence length="604" mass="64756">MKCIHLMMFVSPALEFILFVCVWLSEAAPSVNTNDATPFWRERRDVSETILELLNSTMPNHLQEDRLGMVTLSALTPAPTTVSHMATVQLKTTTTQTTIAKTVQQTTMDPTTKPAEIVTRTTSKQKTDLVHATQTVITSPANSISSVFPMVKTTLPATTTVLPDRTTNSWSLKSTTVPSLTPTTENRQDFLCNCSSEGVVDPSDCDVVTGQCSCLPGYTGLQCEDCEDGHFTNGSTGCLPCGCDSFGAFDHRCDSSGTCVCKTGVYGPKCDECHPGYYRFSSTGCQPCQCNNHSSYCHPQSGICLNCQGNTKGPSCEECKYNFYRRPDAALTDACLPCPCSTVTSTGSCHIEPSGQPVCDQCKPEYEGANCDQCRDGFYNADSICLPCDCNGNAAPVTSLRLCDPDTGHCLSCANNTAGPHCELCASGFSGHALSHSCILTDVKTLPAPEPSTPTSATPRVTSTSTAAPPIGTMTSVVNSTSLRTVATTQALLTSLGSPTENTTATVTEVSWTQFNIIVLAVIIVVVVLLMGFVGGVYTYREYQNRKLNAPFWTIELKEDNISFSSYHDSIPNADVSGLLEDEATEVAPNGQLALTTPMNMYKA</sequence>
<feature type="compositionally biased region" description="Polar residues" evidence="7">
    <location>
        <begin position="460"/>
        <end position="469"/>
    </location>
</feature>
<reference evidence="11" key="1">
    <citation type="journal article" date="2023" name="Science">
        <title>Genome structures resolve the early diversification of teleost fishes.</title>
        <authorList>
            <person name="Parey E."/>
            <person name="Louis A."/>
            <person name="Montfort J."/>
            <person name="Bouchez O."/>
            <person name="Roques C."/>
            <person name="Iampietro C."/>
            <person name="Lluch J."/>
            <person name="Castinel A."/>
            <person name="Donnadieu C."/>
            <person name="Desvignes T."/>
            <person name="Floi Bucao C."/>
            <person name="Jouanno E."/>
            <person name="Wen M."/>
            <person name="Mejri S."/>
            <person name="Dirks R."/>
            <person name="Jansen H."/>
            <person name="Henkel C."/>
            <person name="Chen W.J."/>
            <person name="Zahm M."/>
            <person name="Cabau C."/>
            <person name="Klopp C."/>
            <person name="Thompson A.W."/>
            <person name="Robinson-Rechavi M."/>
            <person name="Braasch I."/>
            <person name="Lecointre G."/>
            <person name="Bobe J."/>
            <person name="Postlethwait J.H."/>
            <person name="Berthelot C."/>
            <person name="Roest Crollius H."/>
            <person name="Guiguen Y."/>
        </authorList>
    </citation>
    <scope>NUCLEOTIDE SEQUENCE</scope>
    <source>
        <strain evidence="11">NC1722</strain>
    </source>
</reference>
<dbReference type="InterPro" id="IPR056863">
    <property type="entry name" value="LMN_ATRN_NET-like_EGF"/>
</dbReference>
<feature type="domain" description="Laminin EGF-like" evidence="10">
    <location>
        <begin position="388"/>
        <end position="440"/>
    </location>
</feature>
<dbReference type="CDD" id="cd00055">
    <property type="entry name" value="EGF_Lam"/>
    <property type="match status" value="5"/>
</dbReference>
<gene>
    <name evidence="11" type="ORF">AAFF_G00129950</name>
</gene>
<dbReference type="PROSITE" id="PS01248">
    <property type="entry name" value="EGF_LAM_1"/>
    <property type="match status" value="2"/>
</dbReference>
<keyword evidence="4" id="KW-0325">Glycoprotein</keyword>
<dbReference type="FunFam" id="2.10.25.10:FF:000743">
    <property type="entry name" value="Si:dkey-220k22.1"/>
    <property type="match status" value="1"/>
</dbReference>
<feature type="transmembrane region" description="Helical" evidence="8">
    <location>
        <begin position="517"/>
        <end position="540"/>
    </location>
</feature>
<dbReference type="InterPro" id="IPR050440">
    <property type="entry name" value="Laminin/Netrin_ECM"/>
</dbReference>
<dbReference type="AlphaFoldDB" id="A0AAD7RR96"/>
<keyword evidence="8" id="KW-1133">Transmembrane helix</keyword>
<evidence type="ECO:0000256" key="4">
    <source>
        <dbReference type="ARBA" id="ARBA00023180"/>
    </source>
</evidence>
<proteinExistence type="predicted"/>
<dbReference type="SMART" id="SM00180">
    <property type="entry name" value="EGF_Lam"/>
    <property type="match status" value="5"/>
</dbReference>
<keyword evidence="8" id="KW-0472">Membrane</keyword>
<dbReference type="Pfam" id="PF24973">
    <property type="entry name" value="EGF_LMN_ATRN"/>
    <property type="match status" value="1"/>
</dbReference>
<dbReference type="EMBL" id="JAINUG010000190">
    <property type="protein sequence ID" value="KAJ8388762.1"/>
    <property type="molecule type" value="Genomic_DNA"/>
</dbReference>
<dbReference type="FunFam" id="2.10.25.10:FF:000180">
    <property type="entry name" value="Netrin G2"/>
    <property type="match status" value="1"/>
</dbReference>
<feature type="domain" description="Laminin EGF-like" evidence="10">
    <location>
        <begin position="192"/>
        <end position="240"/>
    </location>
</feature>
<dbReference type="PANTHER" id="PTHR10574">
    <property type="entry name" value="NETRIN/LAMININ-RELATED"/>
    <property type="match status" value="1"/>
</dbReference>
<feature type="signal peptide" evidence="9">
    <location>
        <begin position="1"/>
        <end position="27"/>
    </location>
</feature>
<evidence type="ECO:0000259" key="10">
    <source>
        <dbReference type="PROSITE" id="PS50027"/>
    </source>
</evidence>
<feature type="domain" description="Laminin EGF-like" evidence="10">
    <location>
        <begin position="338"/>
        <end position="387"/>
    </location>
</feature>
<dbReference type="PRINTS" id="PR00011">
    <property type="entry name" value="EGFLAMININ"/>
</dbReference>
<dbReference type="Pfam" id="PF00053">
    <property type="entry name" value="EGF_laminin"/>
    <property type="match status" value="4"/>
</dbReference>
<dbReference type="SUPFAM" id="SSF57196">
    <property type="entry name" value="EGF/Laminin"/>
    <property type="match status" value="5"/>
</dbReference>
<evidence type="ECO:0000256" key="6">
    <source>
        <dbReference type="PROSITE-ProRule" id="PRU00460"/>
    </source>
</evidence>
<dbReference type="InterPro" id="IPR000742">
    <property type="entry name" value="EGF"/>
</dbReference>
<dbReference type="GO" id="GO:0009887">
    <property type="term" value="P:animal organ morphogenesis"/>
    <property type="evidence" value="ECO:0007669"/>
    <property type="project" value="TreeGrafter"/>
</dbReference>
<feature type="domain" description="Laminin EGF-like" evidence="10">
    <location>
        <begin position="288"/>
        <end position="337"/>
    </location>
</feature>
<comment type="caution">
    <text evidence="11">The sequence shown here is derived from an EMBL/GenBank/DDBJ whole genome shotgun (WGS) entry which is preliminary data.</text>
</comment>
<feature type="region of interest" description="Disordered" evidence="7">
    <location>
        <begin position="449"/>
        <end position="469"/>
    </location>
</feature>
<evidence type="ECO:0000313" key="12">
    <source>
        <dbReference type="Proteomes" id="UP001221898"/>
    </source>
</evidence>
<accession>A0AAD7RR96</accession>
<feature type="disulfide bond" evidence="6">
    <location>
        <begin position="241"/>
        <end position="253"/>
    </location>
</feature>
<dbReference type="FunFam" id="2.10.25.10:FF:000188">
    <property type="entry name" value="Laminin subunit gamma 2"/>
    <property type="match status" value="3"/>
</dbReference>
<feature type="disulfide bond" evidence="6">
    <location>
        <begin position="307"/>
        <end position="316"/>
    </location>
</feature>
<protein>
    <recommendedName>
        <fullName evidence="10">Laminin EGF-like domain-containing protein</fullName>
    </recommendedName>
</protein>
<keyword evidence="3 6" id="KW-1015">Disulfide bond</keyword>
<dbReference type="PANTHER" id="PTHR10574:SF406">
    <property type="entry name" value="LAMININ SUBUNIT ALPHA 5"/>
    <property type="match status" value="1"/>
</dbReference>
<keyword evidence="8" id="KW-0812">Transmembrane</keyword>
<feature type="disulfide bond" evidence="6">
    <location>
        <begin position="214"/>
        <end position="223"/>
    </location>
</feature>
<evidence type="ECO:0000256" key="8">
    <source>
        <dbReference type="SAM" id="Phobius"/>
    </source>
</evidence>
<name>A0AAD7RR96_9TELE</name>
<evidence type="ECO:0000256" key="7">
    <source>
        <dbReference type="SAM" id="MobiDB-lite"/>
    </source>
</evidence>
<dbReference type="GO" id="GO:0005604">
    <property type="term" value="C:basement membrane"/>
    <property type="evidence" value="ECO:0007669"/>
    <property type="project" value="UniProtKB-ARBA"/>
</dbReference>
<dbReference type="Proteomes" id="UP001221898">
    <property type="component" value="Unassembled WGS sequence"/>
</dbReference>
<dbReference type="Gene3D" id="2.10.25.10">
    <property type="entry name" value="Laminin"/>
    <property type="match status" value="5"/>
</dbReference>
<evidence type="ECO:0000256" key="2">
    <source>
        <dbReference type="ARBA" id="ARBA00022737"/>
    </source>
</evidence>
<evidence type="ECO:0000313" key="11">
    <source>
        <dbReference type="EMBL" id="KAJ8388762.1"/>
    </source>
</evidence>
<dbReference type="GO" id="GO:0009888">
    <property type="term" value="P:tissue development"/>
    <property type="evidence" value="ECO:0007669"/>
    <property type="project" value="TreeGrafter"/>
</dbReference>
<dbReference type="InterPro" id="IPR002049">
    <property type="entry name" value="LE_dom"/>
</dbReference>
<dbReference type="PROSITE" id="PS50027">
    <property type="entry name" value="EGF_LAM_2"/>
    <property type="match status" value="5"/>
</dbReference>
<organism evidence="11 12">
    <name type="scientific">Aldrovandia affinis</name>
    <dbReference type="NCBI Taxonomy" id="143900"/>
    <lineage>
        <taxon>Eukaryota</taxon>
        <taxon>Metazoa</taxon>
        <taxon>Chordata</taxon>
        <taxon>Craniata</taxon>
        <taxon>Vertebrata</taxon>
        <taxon>Euteleostomi</taxon>
        <taxon>Actinopterygii</taxon>
        <taxon>Neopterygii</taxon>
        <taxon>Teleostei</taxon>
        <taxon>Notacanthiformes</taxon>
        <taxon>Halosauridae</taxon>
        <taxon>Aldrovandia</taxon>
    </lineage>
</organism>
<evidence type="ECO:0000256" key="5">
    <source>
        <dbReference type="ARBA" id="ARBA00023292"/>
    </source>
</evidence>
<keyword evidence="2" id="KW-0677">Repeat</keyword>
<feature type="disulfide bond" evidence="6">
    <location>
        <begin position="261"/>
        <end position="270"/>
    </location>
</feature>
<keyword evidence="1 9" id="KW-0732">Signal</keyword>
<comment type="caution">
    <text evidence="6">Lacks conserved residue(s) required for the propagation of feature annotation.</text>
</comment>
<feature type="chain" id="PRO_5042141600" description="Laminin EGF-like domain-containing protein" evidence="9">
    <location>
        <begin position="28"/>
        <end position="604"/>
    </location>
</feature>
<dbReference type="SMART" id="SM00181">
    <property type="entry name" value="EGF"/>
    <property type="match status" value="5"/>
</dbReference>
<feature type="disulfide bond" evidence="6">
    <location>
        <begin position="362"/>
        <end position="371"/>
    </location>
</feature>
<feature type="disulfide bond" evidence="6">
    <location>
        <begin position="413"/>
        <end position="422"/>
    </location>
</feature>